<sequence>MNGNKINNTSEYWKEMDYDVSSYTVDWNNKNAKQYLEENEEDFIYQYILLANKYGILLPHNIKMSDHIREDVVNLIKTDKNIYPEDWIAFRINKLFRYKDGLLYNSYIYTEKNSIIKLEEIVNADILITYQDVIFNNNDSIYAAPVKMTFFQDHFYITFCADAFFDELSNDNSDIVVDNSETAYLNTPRFNSFLRDFIILCFQYGATDFEFDDLEYKNISEQGILFGNEIVYYEDIYDLLPEEHQYKPFKEIKVELDDTNYKRYLENKK</sequence>
<organism evidence="1 2">
    <name type="scientific">Chryseobacterium aquaticum</name>
    <dbReference type="NCBI Taxonomy" id="452084"/>
    <lineage>
        <taxon>Bacteria</taxon>
        <taxon>Pseudomonadati</taxon>
        <taxon>Bacteroidota</taxon>
        <taxon>Flavobacteriia</taxon>
        <taxon>Flavobacteriales</taxon>
        <taxon>Weeksellaceae</taxon>
        <taxon>Chryseobacterium group</taxon>
        <taxon>Chryseobacterium</taxon>
    </lineage>
</organism>
<comment type="caution">
    <text evidence="1">The sequence shown here is derived from an EMBL/GenBank/DDBJ whole genome shotgun (WGS) entry which is preliminary data.</text>
</comment>
<accession>A0A848N306</accession>
<dbReference type="AlphaFoldDB" id="A0A848N306"/>
<name>A0A848N306_9FLAO</name>
<reference evidence="1 2" key="1">
    <citation type="submission" date="2020-04" db="EMBL/GenBank/DDBJ databases">
        <title>Genome analysis and antimicrobial resistance characteristics of Chryseobacterium aquaticum isolated from farmed salmonids.</title>
        <authorList>
            <person name="Saticioglu I.B."/>
            <person name="Duman M."/>
            <person name="Altun S."/>
        </authorList>
    </citation>
    <scope>NUCLEOTIDE SEQUENCE [LARGE SCALE GENOMIC DNA]</scope>
    <source>
        <strain evidence="1 2">C-174</strain>
    </source>
</reference>
<dbReference type="Proteomes" id="UP000548067">
    <property type="component" value="Unassembled WGS sequence"/>
</dbReference>
<protein>
    <submittedName>
        <fullName evidence="1">Uncharacterized protein</fullName>
    </submittedName>
</protein>
<dbReference type="EMBL" id="JABCJF010000001">
    <property type="protein sequence ID" value="NMR33372.1"/>
    <property type="molecule type" value="Genomic_DNA"/>
</dbReference>
<dbReference type="RefSeq" id="WP_169320416.1">
    <property type="nucleotide sequence ID" value="NZ_JABCJF010000001.1"/>
</dbReference>
<evidence type="ECO:0000313" key="1">
    <source>
        <dbReference type="EMBL" id="NMR33372.1"/>
    </source>
</evidence>
<gene>
    <name evidence="1" type="ORF">HIO71_04025</name>
</gene>
<proteinExistence type="predicted"/>
<evidence type="ECO:0000313" key="2">
    <source>
        <dbReference type="Proteomes" id="UP000548067"/>
    </source>
</evidence>